<feature type="transmembrane region" description="Helical" evidence="2">
    <location>
        <begin position="89"/>
        <end position="111"/>
    </location>
</feature>
<feature type="region of interest" description="Disordered" evidence="1">
    <location>
        <begin position="274"/>
        <end position="297"/>
    </location>
</feature>
<keyword evidence="2" id="KW-1133">Transmembrane helix</keyword>
<evidence type="ECO:0000313" key="3">
    <source>
        <dbReference type="EMBL" id="KAK0527304.1"/>
    </source>
</evidence>
<organism evidence="3 4">
    <name type="scientific">Tilletia horrida</name>
    <dbReference type="NCBI Taxonomy" id="155126"/>
    <lineage>
        <taxon>Eukaryota</taxon>
        <taxon>Fungi</taxon>
        <taxon>Dikarya</taxon>
        <taxon>Basidiomycota</taxon>
        <taxon>Ustilaginomycotina</taxon>
        <taxon>Exobasidiomycetes</taxon>
        <taxon>Tilletiales</taxon>
        <taxon>Tilletiaceae</taxon>
        <taxon>Tilletia</taxon>
    </lineage>
</organism>
<reference evidence="3" key="1">
    <citation type="journal article" date="2023" name="PhytoFront">
        <title>Draft Genome Resources of Seven Strains of Tilletia horrida, Causal Agent of Kernel Smut of Rice.</title>
        <authorList>
            <person name="Khanal S."/>
            <person name="Antony Babu S."/>
            <person name="Zhou X.G."/>
        </authorList>
    </citation>
    <scope>NUCLEOTIDE SEQUENCE</scope>
    <source>
        <strain evidence="3">TX3</strain>
    </source>
</reference>
<evidence type="ECO:0000256" key="2">
    <source>
        <dbReference type="SAM" id="Phobius"/>
    </source>
</evidence>
<dbReference type="EMBL" id="JAPDMQ010000316">
    <property type="protein sequence ID" value="KAK0527304.1"/>
    <property type="molecule type" value="Genomic_DNA"/>
</dbReference>
<name>A0AAN6G8U7_9BASI</name>
<feature type="region of interest" description="Disordered" evidence="1">
    <location>
        <begin position="318"/>
        <end position="375"/>
    </location>
</feature>
<proteinExistence type="predicted"/>
<feature type="region of interest" description="Disordered" evidence="1">
    <location>
        <begin position="404"/>
        <end position="436"/>
    </location>
</feature>
<feature type="transmembrane region" description="Helical" evidence="2">
    <location>
        <begin position="61"/>
        <end position="83"/>
    </location>
</feature>
<evidence type="ECO:0000313" key="4">
    <source>
        <dbReference type="Proteomes" id="UP001176521"/>
    </source>
</evidence>
<keyword evidence="4" id="KW-1185">Reference proteome</keyword>
<dbReference type="Proteomes" id="UP001176521">
    <property type="component" value="Unassembled WGS sequence"/>
</dbReference>
<keyword evidence="2" id="KW-0812">Transmembrane</keyword>
<gene>
    <name evidence="3" type="ORF">OC842_004912</name>
</gene>
<dbReference type="AlphaFoldDB" id="A0AAN6G8U7"/>
<accession>A0AAN6G8U7</accession>
<protein>
    <submittedName>
        <fullName evidence="3">Uncharacterized protein</fullName>
    </submittedName>
</protein>
<sequence>MGDNGTVGTVFGLGVQTLLTIRYFAVALATVVFWEHLLHASHDIRILHRLLSKRKIRFSDLIFLIVRYALLWYIIAGLIFFLGRPDNCVAIKVGIYLSALMGATALNLLFLTRVWLLWNRDKWIVVGPVIILLADVVVWITLTVKWKVVSVKAFIPAPGPSCLFSPDQVDWRGRNWWPRILFEGLACILTLWRLYTLPKLPGHSARQGVGDMRSWFRNSNLIYFGSTFVIYVAGLVGAIHDHHEADGVIWLAIAQVLPLLIGIRLILATPSRRQEERERQLPKHLTSGAKIEDGLPPRAAGTGSAAFFSSFVQRRTGRRGSALTASQTGMHSRAGPGRGSVGTAVVHSMDTVYASDPSRSPPQPTVGKDSDVVQLPAPTFRRSGSISDSIHGLGIASDIEKGAENYQQSPHTPNSTASRPTTIHSHSHSHSHSHAFPAPDGWWRESFYERTARAEAAVSSPGVEEISGPGALGGAGSEGPQRRERRSSSVTTAADLETFAHRPL</sequence>
<feature type="transmembrane region" description="Helical" evidence="2">
    <location>
        <begin position="247"/>
        <end position="267"/>
    </location>
</feature>
<feature type="transmembrane region" description="Helical" evidence="2">
    <location>
        <begin position="221"/>
        <end position="241"/>
    </location>
</feature>
<feature type="transmembrane region" description="Helical" evidence="2">
    <location>
        <begin position="176"/>
        <end position="195"/>
    </location>
</feature>
<feature type="region of interest" description="Disordered" evidence="1">
    <location>
        <begin position="455"/>
        <end position="504"/>
    </location>
</feature>
<comment type="caution">
    <text evidence="3">The sequence shown here is derived from an EMBL/GenBank/DDBJ whole genome shotgun (WGS) entry which is preliminary data.</text>
</comment>
<evidence type="ECO:0000256" key="1">
    <source>
        <dbReference type="SAM" id="MobiDB-lite"/>
    </source>
</evidence>
<feature type="transmembrane region" description="Helical" evidence="2">
    <location>
        <begin position="123"/>
        <end position="142"/>
    </location>
</feature>
<keyword evidence="2" id="KW-0472">Membrane</keyword>
<feature type="compositionally biased region" description="Polar residues" evidence="1">
    <location>
        <begin position="405"/>
        <end position="423"/>
    </location>
</feature>
<feature type="transmembrane region" description="Helical" evidence="2">
    <location>
        <begin position="20"/>
        <end position="40"/>
    </location>
</feature>